<evidence type="ECO:0000256" key="2">
    <source>
        <dbReference type="ARBA" id="ARBA00022603"/>
    </source>
</evidence>
<dbReference type="GO" id="GO:0008757">
    <property type="term" value="F:S-adenosylmethionine-dependent methyltransferase activity"/>
    <property type="evidence" value="ECO:0007669"/>
    <property type="project" value="InterPro"/>
</dbReference>
<protein>
    <submittedName>
        <fullName evidence="5">Methyltransferase type 11</fullName>
    </submittedName>
</protein>
<evidence type="ECO:0000256" key="1">
    <source>
        <dbReference type="ARBA" id="ARBA00008361"/>
    </source>
</evidence>
<keyword evidence="6" id="KW-1185">Reference proteome</keyword>
<dbReference type="STRING" id="661478.OP10G_2775"/>
<dbReference type="OrthoDB" id="9797252at2"/>
<dbReference type="KEGG" id="fgi:OP10G_2775"/>
<name>A0A068NRJ0_FIMGI</name>
<evidence type="ECO:0000313" key="6">
    <source>
        <dbReference type="Proteomes" id="UP000027982"/>
    </source>
</evidence>
<dbReference type="InterPro" id="IPR029063">
    <property type="entry name" value="SAM-dependent_MTases_sf"/>
</dbReference>
<gene>
    <name evidence="5" type="ORF">OP10G_2775</name>
</gene>
<dbReference type="InterPro" id="IPR013216">
    <property type="entry name" value="Methyltransf_11"/>
</dbReference>
<evidence type="ECO:0000259" key="4">
    <source>
        <dbReference type="Pfam" id="PF08241"/>
    </source>
</evidence>
<dbReference type="EMBL" id="CP007139">
    <property type="protein sequence ID" value="AIE86143.1"/>
    <property type="molecule type" value="Genomic_DNA"/>
</dbReference>
<dbReference type="eggNOG" id="COG2226">
    <property type="taxonomic scope" value="Bacteria"/>
</dbReference>
<dbReference type="CDD" id="cd02440">
    <property type="entry name" value="AdoMet_MTases"/>
    <property type="match status" value="1"/>
</dbReference>
<keyword evidence="3 5" id="KW-0808">Transferase</keyword>
<dbReference type="InterPro" id="IPR051052">
    <property type="entry name" value="Diverse_substrate_MTase"/>
</dbReference>
<keyword evidence="2 5" id="KW-0489">Methyltransferase</keyword>
<dbReference type="RefSeq" id="WP_025225314.1">
    <property type="nucleotide sequence ID" value="NZ_CP007139.1"/>
</dbReference>
<comment type="similarity">
    <text evidence="1">Belongs to the methyltransferase superfamily.</text>
</comment>
<dbReference type="SUPFAM" id="SSF53335">
    <property type="entry name" value="S-adenosyl-L-methionine-dependent methyltransferases"/>
    <property type="match status" value="1"/>
</dbReference>
<dbReference type="HOGENOM" id="CLU_049344_3_3_0"/>
<reference evidence="5 6" key="1">
    <citation type="journal article" date="2014" name="PLoS ONE">
        <title>The first complete genome sequence of the class fimbriimonadia in the phylum armatimonadetes.</title>
        <authorList>
            <person name="Hu Z.Y."/>
            <person name="Wang Y.Z."/>
            <person name="Im W.T."/>
            <person name="Wang S.Y."/>
            <person name="Zhao G.P."/>
            <person name="Zheng H.J."/>
            <person name="Quan Z.X."/>
        </authorList>
    </citation>
    <scope>NUCLEOTIDE SEQUENCE [LARGE SCALE GENOMIC DNA]</scope>
    <source>
        <strain evidence="5">Gsoil 348</strain>
    </source>
</reference>
<proteinExistence type="inferred from homology"/>
<evidence type="ECO:0000313" key="5">
    <source>
        <dbReference type="EMBL" id="AIE86143.1"/>
    </source>
</evidence>
<dbReference type="GO" id="GO:0032259">
    <property type="term" value="P:methylation"/>
    <property type="evidence" value="ECO:0007669"/>
    <property type="project" value="UniProtKB-KW"/>
</dbReference>
<accession>A0A068NRJ0</accession>
<dbReference type="PANTHER" id="PTHR44942:SF4">
    <property type="entry name" value="METHYLTRANSFERASE TYPE 11 DOMAIN-CONTAINING PROTEIN"/>
    <property type="match status" value="1"/>
</dbReference>
<dbReference type="Pfam" id="PF08241">
    <property type="entry name" value="Methyltransf_11"/>
    <property type="match status" value="1"/>
</dbReference>
<evidence type="ECO:0000256" key="3">
    <source>
        <dbReference type="ARBA" id="ARBA00022679"/>
    </source>
</evidence>
<dbReference type="Gene3D" id="3.40.50.150">
    <property type="entry name" value="Vaccinia Virus protein VP39"/>
    <property type="match status" value="1"/>
</dbReference>
<organism evidence="5 6">
    <name type="scientific">Fimbriimonas ginsengisoli Gsoil 348</name>
    <dbReference type="NCBI Taxonomy" id="661478"/>
    <lineage>
        <taxon>Bacteria</taxon>
        <taxon>Bacillati</taxon>
        <taxon>Armatimonadota</taxon>
        <taxon>Fimbriimonadia</taxon>
        <taxon>Fimbriimonadales</taxon>
        <taxon>Fimbriimonadaceae</taxon>
        <taxon>Fimbriimonas</taxon>
    </lineage>
</organism>
<dbReference type="PANTHER" id="PTHR44942">
    <property type="entry name" value="METHYLTRANSF_11 DOMAIN-CONTAINING PROTEIN"/>
    <property type="match status" value="1"/>
</dbReference>
<sequence>MGLAPTERFSSRVENYVKYRPHYPDAVLDLLRIECGLSPASVVADIGSGTGISTELLLQSGAVVYAIEPNREMREAAEAMLGDRANFRSMEGTAEATGLPVRSVDLIVAGQAFHWFDHARARQEFQRIVRPDGWVALMWNERISGGSEFLDGYEKILQEYAPEYLEVRHKEFDTAKLAPFFRGSDVRVATYPNGQAFDLDGLKGRVLSSSYAPEAGQPEHEPMMRALEALFARTARDGKVDFLYETQVYFGRI</sequence>
<dbReference type="Proteomes" id="UP000027982">
    <property type="component" value="Chromosome"/>
</dbReference>
<dbReference type="AlphaFoldDB" id="A0A068NRJ0"/>
<feature type="domain" description="Methyltransferase type 11" evidence="4">
    <location>
        <begin position="45"/>
        <end position="136"/>
    </location>
</feature>